<comment type="caution">
    <text evidence="1">The sequence shown here is derived from an EMBL/GenBank/DDBJ whole genome shotgun (WGS) entry which is preliminary data.</text>
</comment>
<protein>
    <submittedName>
        <fullName evidence="1">Uncharacterized protein</fullName>
    </submittedName>
</protein>
<dbReference type="Proteomes" id="UP001246473">
    <property type="component" value="Unassembled WGS sequence"/>
</dbReference>
<evidence type="ECO:0000313" key="1">
    <source>
        <dbReference type="EMBL" id="MDT8842566.1"/>
    </source>
</evidence>
<dbReference type="EMBL" id="JANSLM010000018">
    <property type="protein sequence ID" value="MDT8842566.1"/>
    <property type="molecule type" value="Genomic_DNA"/>
</dbReference>
<name>A0AAP5QE79_9BURK</name>
<accession>A0AAP5QE79</accession>
<sequence>MKDLKPATAYRIETRGLSLSNGYFPGLLLERTFIKRHVVDGITFLEFQSVSGSRQVIDATTIERVVPLGRVAMRADTLRQPDCA</sequence>
<dbReference type="AlphaFoldDB" id="A0AAP5QE79"/>
<gene>
    <name evidence="1" type="ORF">ParKJ_34590</name>
</gene>
<evidence type="ECO:0000313" key="2">
    <source>
        <dbReference type="Proteomes" id="UP001246473"/>
    </source>
</evidence>
<proteinExistence type="predicted"/>
<organism evidence="1 2">
    <name type="scientific">Paraburkholderia fungorum</name>
    <dbReference type="NCBI Taxonomy" id="134537"/>
    <lineage>
        <taxon>Bacteria</taxon>
        <taxon>Pseudomonadati</taxon>
        <taxon>Pseudomonadota</taxon>
        <taxon>Betaproteobacteria</taxon>
        <taxon>Burkholderiales</taxon>
        <taxon>Burkholderiaceae</taxon>
        <taxon>Paraburkholderia</taxon>
    </lineage>
</organism>
<reference evidence="1" key="1">
    <citation type="submission" date="2022-08" db="EMBL/GenBank/DDBJ databases">
        <authorList>
            <person name="Kim S.-J."/>
        </authorList>
    </citation>
    <scope>NUCLEOTIDE SEQUENCE</scope>
    <source>
        <strain evidence="1">KJ</strain>
    </source>
</reference>